<evidence type="ECO:0000313" key="3">
    <source>
        <dbReference type="Proteomes" id="UP000250235"/>
    </source>
</evidence>
<organism evidence="2 3">
    <name type="scientific">Dorcoceras hygrometricum</name>
    <dbReference type="NCBI Taxonomy" id="472368"/>
    <lineage>
        <taxon>Eukaryota</taxon>
        <taxon>Viridiplantae</taxon>
        <taxon>Streptophyta</taxon>
        <taxon>Embryophyta</taxon>
        <taxon>Tracheophyta</taxon>
        <taxon>Spermatophyta</taxon>
        <taxon>Magnoliopsida</taxon>
        <taxon>eudicotyledons</taxon>
        <taxon>Gunneridae</taxon>
        <taxon>Pentapetalae</taxon>
        <taxon>asterids</taxon>
        <taxon>lamiids</taxon>
        <taxon>Lamiales</taxon>
        <taxon>Gesneriaceae</taxon>
        <taxon>Didymocarpoideae</taxon>
        <taxon>Trichosporeae</taxon>
        <taxon>Loxocarpinae</taxon>
        <taxon>Dorcoceras</taxon>
    </lineage>
</organism>
<protein>
    <submittedName>
        <fullName evidence="2">Patatin-like protein 3</fullName>
    </submittedName>
</protein>
<name>A0A2Z6ZZD4_9LAMI</name>
<accession>A0A2Z6ZZD4</accession>
<reference evidence="2 3" key="1">
    <citation type="journal article" date="2015" name="Proc. Natl. Acad. Sci. U.S.A.">
        <title>The resurrection genome of Boea hygrometrica: A blueprint for survival of dehydration.</title>
        <authorList>
            <person name="Xiao L."/>
            <person name="Yang G."/>
            <person name="Zhang L."/>
            <person name="Yang X."/>
            <person name="Zhao S."/>
            <person name="Ji Z."/>
            <person name="Zhou Q."/>
            <person name="Hu M."/>
            <person name="Wang Y."/>
            <person name="Chen M."/>
            <person name="Xu Y."/>
            <person name="Jin H."/>
            <person name="Xiao X."/>
            <person name="Hu G."/>
            <person name="Bao F."/>
            <person name="Hu Y."/>
            <person name="Wan P."/>
            <person name="Li L."/>
            <person name="Deng X."/>
            <person name="Kuang T."/>
            <person name="Xiang C."/>
            <person name="Zhu J.K."/>
            <person name="Oliver M.J."/>
            <person name="He Y."/>
        </authorList>
    </citation>
    <scope>NUCLEOTIDE SEQUENCE [LARGE SCALE GENOMIC DNA]</scope>
    <source>
        <strain evidence="3">cv. XS01</strain>
    </source>
</reference>
<feature type="compositionally biased region" description="Polar residues" evidence="1">
    <location>
        <begin position="47"/>
        <end position="56"/>
    </location>
</feature>
<evidence type="ECO:0000313" key="2">
    <source>
        <dbReference type="EMBL" id="KZV14213.1"/>
    </source>
</evidence>
<gene>
    <name evidence="2" type="ORF">F511_44191</name>
</gene>
<sequence length="70" mass="7708">MYKRSAAETRHSSAVFVEISGWDSLEEFSSRRKDSSDATEVSPEKLLSTSVSSYGETSIGEYDSEDSAFS</sequence>
<proteinExistence type="predicted"/>
<evidence type="ECO:0000256" key="1">
    <source>
        <dbReference type="SAM" id="MobiDB-lite"/>
    </source>
</evidence>
<dbReference type="AlphaFoldDB" id="A0A2Z6ZZD4"/>
<feature type="region of interest" description="Disordered" evidence="1">
    <location>
        <begin position="29"/>
        <end position="70"/>
    </location>
</feature>
<dbReference type="Proteomes" id="UP000250235">
    <property type="component" value="Unassembled WGS sequence"/>
</dbReference>
<dbReference type="EMBL" id="KV021327">
    <property type="protein sequence ID" value="KZV14213.1"/>
    <property type="molecule type" value="Genomic_DNA"/>
</dbReference>
<keyword evidence="3" id="KW-1185">Reference proteome</keyword>